<feature type="region of interest" description="Disordered" evidence="1">
    <location>
        <begin position="341"/>
        <end position="370"/>
    </location>
</feature>
<dbReference type="InterPro" id="IPR036770">
    <property type="entry name" value="Ankyrin_rpt-contain_sf"/>
</dbReference>
<feature type="region of interest" description="Disordered" evidence="1">
    <location>
        <begin position="136"/>
        <end position="172"/>
    </location>
</feature>
<gene>
    <name evidence="2" type="ORF">BCV69DRAFT_309665</name>
</gene>
<evidence type="ECO:0000313" key="2">
    <source>
        <dbReference type="EMBL" id="PWN23798.1"/>
    </source>
</evidence>
<dbReference type="Proteomes" id="UP000245942">
    <property type="component" value="Unassembled WGS sequence"/>
</dbReference>
<dbReference type="OrthoDB" id="539213at2759"/>
<dbReference type="Gene3D" id="1.25.40.20">
    <property type="entry name" value="Ankyrin repeat-containing domain"/>
    <property type="match status" value="1"/>
</dbReference>
<name>A0A316UFT1_9BASI</name>
<organism evidence="2 3">
    <name type="scientific">Pseudomicrostroma glucosiphilum</name>
    <dbReference type="NCBI Taxonomy" id="1684307"/>
    <lineage>
        <taxon>Eukaryota</taxon>
        <taxon>Fungi</taxon>
        <taxon>Dikarya</taxon>
        <taxon>Basidiomycota</taxon>
        <taxon>Ustilaginomycotina</taxon>
        <taxon>Exobasidiomycetes</taxon>
        <taxon>Microstromatales</taxon>
        <taxon>Microstromatales incertae sedis</taxon>
        <taxon>Pseudomicrostroma</taxon>
    </lineage>
</organism>
<dbReference type="SUPFAM" id="SSF48403">
    <property type="entry name" value="Ankyrin repeat"/>
    <property type="match status" value="1"/>
</dbReference>
<dbReference type="RefSeq" id="XP_025350958.1">
    <property type="nucleotide sequence ID" value="XM_025494733.1"/>
</dbReference>
<feature type="compositionally biased region" description="Low complexity" evidence="1">
    <location>
        <begin position="350"/>
        <end position="363"/>
    </location>
</feature>
<reference evidence="2 3" key="1">
    <citation type="journal article" date="2018" name="Mol. Biol. Evol.">
        <title>Broad Genomic Sampling Reveals a Smut Pathogenic Ancestry of the Fungal Clade Ustilaginomycotina.</title>
        <authorList>
            <person name="Kijpornyongpan T."/>
            <person name="Mondo S.J."/>
            <person name="Barry K."/>
            <person name="Sandor L."/>
            <person name="Lee J."/>
            <person name="Lipzen A."/>
            <person name="Pangilinan J."/>
            <person name="LaButti K."/>
            <person name="Hainaut M."/>
            <person name="Henrissat B."/>
            <person name="Grigoriev I.V."/>
            <person name="Spatafora J.W."/>
            <person name="Aime M.C."/>
        </authorList>
    </citation>
    <scope>NUCLEOTIDE SEQUENCE [LARGE SCALE GENOMIC DNA]</scope>
    <source>
        <strain evidence="2 3">MCA 4718</strain>
    </source>
</reference>
<sequence>MTSLLNLPPEIIHTILVYSRAGSSLNLCCRSLHAILRSIPNIVRARYLLASWHDDYELYPTDNSMAPPKFVPVRPKKILDDCTPAYVLEYCLRFPICNVVVLSFVQDQVLKLSVFGNYRLAHEQVSMLSTRACSRLGKRRRSEDEEDAEKALQEDRRHDDDDRLPDPSATEKTFLPVSELPKRLFKSFEAQSTTYPEGQNISIEDDAYAPLRRHLLSFGPLTDFPPLADLLLLLRILLLHPDSTHSTTGQYATQAVKSHSGYPLTKAVFSKSISLVALLVATGADVTAKGKLPLVVAGRSNWVEGLKLMVERDEEELKRRRDALGAITAWLLDCSTATIRGEQSREDAASPSSTTNSSKVTTSKTKRRRLSDRVPLEPRLLYEAVKAEAVQVTDYLMNQKGVAPDMKTIRALDRLSAKGRAA</sequence>
<dbReference type="EMBL" id="KZ819321">
    <property type="protein sequence ID" value="PWN23798.1"/>
    <property type="molecule type" value="Genomic_DNA"/>
</dbReference>
<evidence type="ECO:0000256" key="1">
    <source>
        <dbReference type="SAM" id="MobiDB-lite"/>
    </source>
</evidence>
<keyword evidence="3" id="KW-1185">Reference proteome</keyword>
<feature type="compositionally biased region" description="Basic and acidic residues" evidence="1">
    <location>
        <begin position="149"/>
        <end position="165"/>
    </location>
</feature>
<proteinExistence type="predicted"/>
<accession>A0A316UFT1</accession>
<dbReference type="GeneID" id="37016467"/>
<protein>
    <submittedName>
        <fullName evidence="2">Uncharacterized protein</fullName>
    </submittedName>
</protein>
<dbReference type="STRING" id="1684307.A0A316UFT1"/>
<evidence type="ECO:0000313" key="3">
    <source>
        <dbReference type="Proteomes" id="UP000245942"/>
    </source>
</evidence>
<dbReference type="AlphaFoldDB" id="A0A316UFT1"/>